<evidence type="ECO:0000313" key="2">
    <source>
        <dbReference type="EMBL" id="TMQ50416.1"/>
    </source>
</evidence>
<dbReference type="AlphaFoldDB" id="A0A538SGC9"/>
<feature type="domain" description="PatA-like N-terminal" evidence="1">
    <location>
        <begin position="5"/>
        <end position="154"/>
    </location>
</feature>
<reference evidence="2 3" key="1">
    <citation type="journal article" date="2019" name="Nat. Microbiol.">
        <title>Mediterranean grassland soil C-N compound turnover is dependent on rainfall and depth, and is mediated by genomically divergent microorganisms.</title>
        <authorList>
            <person name="Diamond S."/>
            <person name="Andeer P.F."/>
            <person name="Li Z."/>
            <person name="Crits-Christoph A."/>
            <person name="Burstein D."/>
            <person name="Anantharaman K."/>
            <person name="Lane K.R."/>
            <person name="Thomas B.C."/>
            <person name="Pan C."/>
            <person name="Northen T.R."/>
            <person name="Banfield J.F."/>
        </authorList>
    </citation>
    <scope>NUCLEOTIDE SEQUENCE [LARGE SCALE GENOMIC DNA]</scope>
    <source>
        <strain evidence="2">WS_1</strain>
    </source>
</reference>
<gene>
    <name evidence="2" type="ORF">E6K71_02740</name>
</gene>
<protein>
    <submittedName>
        <fullName evidence="2">DUF4388 domain-containing protein</fullName>
    </submittedName>
</protein>
<dbReference type="PANTHER" id="PTHR36304:SF4">
    <property type="entry name" value="DUF4388 DOMAIN-CONTAINING PROTEIN"/>
    <property type="match status" value="1"/>
</dbReference>
<dbReference type="InterPro" id="IPR025497">
    <property type="entry name" value="PatA-like_N"/>
</dbReference>
<dbReference type="Pfam" id="PF14332">
    <property type="entry name" value="DUF4388"/>
    <property type="match status" value="1"/>
</dbReference>
<organism evidence="2 3">
    <name type="scientific">Eiseniibacteriota bacterium</name>
    <dbReference type="NCBI Taxonomy" id="2212470"/>
    <lineage>
        <taxon>Bacteria</taxon>
        <taxon>Candidatus Eiseniibacteriota</taxon>
    </lineage>
</organism>
<name>A0A538SGC9_UNCEI</name>
<sequence>MALVGSLHDLSLPELLAIVANGEKSGVITIRSDAATAQIHVDEGRIVMASDTLRDERFGEVMLKLGKISQETLAQALATQKTSRGARRLGSILVQMGAITVQDQDAALLYQTCEALYDLCTWRVGYFQFDAQETPERSGISIQVDTLLEEVDRRAMAGERARAESIRPEPPVLRGRREITPDKMELLRLTKSFKLRTDEFTPLGDEDALAPVDRALLDQDPLAPVDQALREVEPTVDQILDVGELEPKSGEGESL</sequence>
<accession>A0A538SGC9</accession>
<evidence type="ECO:0000313" key="3">
    <source>
        <dbReference type="Proteomes" id="UP000316292"/>
    </source>
</evidence>
<dbReference type="EMBL" id="VBOR01000035">
    <property type="protein sequence ID" value="TMQ50416.1"/>
    <property type="molecule type" value="Genomic_DNA"/>
</dbReference>
<evidence type="ECO:0000259" key="1">
    <source>
        <dbReference type="Pfam" id="PF14332"/>
    </source>
</evidence>
<dbReference type="Proteomes" id="UP000316292">
    <property type="component" value="Unassembled WGS sequence"/>
</dbReference>
<dbReference type="SUPFAM" id="SSF160246">
    <property type="entry name" value="EspE N-terminal domain-like"/>
    <property type="match status" value="1"/>
</dbReference>
<proteinExistence type="predicted"/>
<dbReference type="PANTHER" id="PTHR36304">
    <property type="entry name" value="DOMAIN GTPASE-ACTIVATING PROTEIN, PUTATIVE-RELATED-RELATED"/>
    <property type="match status" value="1"/>
</dbReference>
<comment type="caution">
    <text evidence="2">The sequence shown here is derived from an EMBL/GenBank/DDBJ whole genome shotgun (WGS) entry which is preliminary data.</text>
</comment>
<dbReference type="InterPro" id="IPR037257">
    <property type="entry name" value="T2SS_E_N_sf"/>
</dbReference>